<dbReference type="GO" id="GO:0003677">
    <property type="term" value="F:DNA binding"/>
    <property type="evidence" value="ECO:0007669"/>
    <property type="project" value="UniProtKB-KW"/>
</dbReference>
<name>G2E1E3_9GAMM</name>
<evidence type="ECO:0000313" key="6">
    <source>
        <dbReference type="EMBL" id="EGV31240.1"/>
    </source>
</evidence>
<dbReference type="PATRIC" id="fig|765913.3.peg.2144"/>
<dbReference type="Gene3D" id="3.90.220.20">
    <property type="entry name" value="DNA methylase specificity domains"/>
    <property type="match status" value="2"/>
</dbReference>
<organism evidence="6 7">
    <name type="scientific">Thiorhodococcus drewsii AZ1</name>
    <dbReference type="NCBI Taxonomy" id="765913"/>
    <lineage>
        <taxon>Bacteria</taxon>
        <taxon>Pseudomonadati</taxon>
        <taxon>Pseudomonadota</taxon>
        <taxon>Gammaproteobacteria</taxon>
        <taxon>Chromatiales</taxon>
        <taxon>Chromatiaceae</taxon>
        <taxon>Thiorhodococcus</taxon>
    </lineage>
</organism>
<proteinExistence type="inferred from homology"/>
<keyword evidence="2" id="KW-0680">Restriction system</keyword>
<comment type="caution">
    <text evidence="6">The sequence shown here is derived from an EMBL/GenBank/DDBJ whole genome shotgun (WGS) entry which is preliminary data.</text>
</comment>
<evidence type="ECO:0000256" key="1">
    <source>
        <dbReference type="ARBA" id="ARBA00010923"/>
    </source>
</evidence>
<comment type="similarity">
    <text evidence="1">Belongs to the type-I restriction system S methylase family.</text>
</comment>
<gene>
    <name evidence="6" type="ORF">ThidrDRAFT_2106</name>
</gene>
<feature type="domain" description="Type I restriction modification DNA specificity" evidence="5">
    <location>
        <begin position="15"/>
        <end position="192"/>
    </location>
</feature>
<keyword evidence="7" id="KW-1185">Reference proteome</keyword>
<accession>G2E1E3</accession>
<dbReference type="CDD" id="cd17267">
    <property type="entry name" value="RMtype1_S_EcoAO83I-TRD1-CR1_like"/>
    <property type="match status" value="1"/>
</dbReference>
<dbReference type="OrthoDB" id="9798929at2"/>
<keyword evidence="4" id="KW-0175">Coiled coil</keyword>
<dbReference type="Pfam" id="PF01420">
    <property type="entry name" value="Methylase_S"/>
    <property type="match status" value="1"/>
</dbReference>
<feature type="coiled-coil region" evidence="4">
    <location>
        <begin position="177"/>
        <end position="208"/>
    </location>
</feature>
<dbReference type="PANTHER" id="PTHR30408">
    <property type="entry name" value="TYPE-1 RESTRICTION ENZYME ECOKI SPECIFICITY PROTEIN"/>
    <property type="match status" value="1"/>
</dbReference>
<dbReference type="STRING" id="765913.ThidrDRAFT_2106"/>
<dbReference type="InterPro" id="IPR044946">
    <property type="entry name" value="Restrct_endonuc_typeI_TRD_sf"/>
</dbReference>
<reference evidence="6 7" key="1">
    <citation type="submission" date="2011-06" db="EMBL/GenBank/DDBJ databases">
        <title>The draft genome of Thiorhodococcus drewsii AZ1.</title>
        <authorList>
            <consortium name="US DOE Joint Genome Institute (JGI-PGF)"/>
            <person name="Lucas S."/>
            <person name="Han J."/>
            <person name="Lapidus A."/>
            <person name="Cheng J.-F."/>
            <person name="Goodwin L."/>
            <person name="Pitluck S."/>
            <person name="Peters L."/>
            <person name="Land M.L."/>
            <person name="Hauser L."/>
            <person name="Vogl K."/>
            <person name="Liu Z."/>
            <person name="Imhoff J."/>
            <person name="Thiel V."/>
            <person name="Frigaard N.-U."/>
            <person name="Bryant D.A."/>
            <person name="Woyke T.J."/>
        </authorList>
    </citation>
    <scope>NUCLEOTIDE SEQUENCE [LARGE SCALE GENOMIC DNA]</scope>
    <source>
        <strain evidence="6 7">AZ1</strain>
    </source>
</reference>
<sequence>MTDIHSREEKASYPAGWQQRRLKLLVSRFFSGGTPSTSQQDYWGGDIPWVSPKDMKSSSISFSADKITELALADNNLPLLDPGHVLMVVRPGILRHSIPIAVNSLPVSINQDIKAIRLCSKIDPFYFRYFVDGLQSHLLNLWRKPGTTVESLEYDYYSEHLVPIPPRNIQRRIARVLDEKTARIDGLIEKKRALLDRLAEKRQALITRAVTKGLNSDAPMKPSGIDWLGEIPAHWDCCGLGQKIKLQRGVDITKDKRIEGPFPVISSGGIDYFHDTALCAGPGVLVGRKGSAGKLHYVETDFWPHDTTLYVREFRGNEPKFVWYLLHTLDLTSFDTGSSNPTVNRNRIHPMKTAWPSPREQAVIASQLDIELESTGNIGIKIGFSIQKLEEYRSALITAAVTGQIAELR</sequence>
<dbReference type="InterPro" id="IPR000055">
    <property type="entry name" value="Restrct_endonuc_typeI_TRD"/>
</dbReference>
<dbReference type="CDD" id="cd17249">
    <property type="entry name" value="RMtype1_S_EcoR124I-TRD2-CR2_like"/>
    <property type="match status" value="1"/>
</dbReference>
<dbReference type="AlphaFoldDB" id="G2E1E3"/>
<protein>
    <submittedName>
        <fullName evidence="6">Restriction modification system DNA specificity domain protein</fullName>
    </submittedName>
</protein>
<evidence type="ECO:0000256" key="2">
    <source>
        <dbReference type="ARBA" id="ARBA00022747"/>
    </source>
</evidence>
<dbReference type="InterPro" id="IPR052021">
    <property type="entry name" value="Type-I_RS_S_subunit"/>
</dbReference>
<dbReference type="eggNOG" id="COG0732">
    <property type="taxonomic scope" value="Bacteria"/>
</dbReference>
<dbReference type="PANTHER" id="PTHR30408:SF12">
    <property type="entry name" value="TYPE I RESTRICTION ENZYME MJAVIII SPECIFICITY SUBUNIT"/>
    <property type="match status" value="1"/>
</dbReference>
<evidence type="ECO:0000313" key="7">
    <source>
        <dbReference type="Proteomes" id="UP000004200"/>
    </source>
</evidence>
<evidence type="ECO:0000256" key="3">
    <source>
        <dbReference type="ARBA" id="ARBA00023125"/>
    </source>
</evidence>
<keyword evidence="3" id="KW-0238">DNA-binding</keyword>
<dbReference type="Proteomes" id="UP000004200">
    <property type="component" value="Unassembled WGS sequence"/>
</dbReference>
<dbReference type="RefSeq" id="WP_007040820.1">
    <property type="nucleotide sequence ID" value="NZ_AFWT01000013.1"/>
</dbReference>
<evidence type="ECO:0000259" key="5">
    <source>
        <dbReference type="Pfam" id="PF01420"/>
    </source>
</evidence>
<dbReference type="GO" id="GO:0009307">
    <property type="term" value="P:DNA restriction-modification system"/>
    <property type="evidence" value="ECO:0007669"/>
    <property type="project" value="UniProtKB-KW"/>
</dbReference>
<evidence type="ECO:0000256" key="4">
    <source>
        <dbReference type="SAM" id="Coils"/>
    </source>
</evidence>
<dbReference type="SUPFAM" id="SSF116734">
    <property type="entry name" value="DNA methylase specificity domain"/>
    <property type="match status" value="2"/>
</dbReference>
<dbReference type="EMBL" id="AFWT01000013">
    <property type="protein sequence ID" value="EGV31240.1"/>
    <property type="molecule type" value="Genomic_DNA"/>
</dbReference>
<dbReference type="Gene3D" id="1.10.287.1120">
    <property type="entry name" value="Bipartite methylase S protein"/>
    <property type="match status" value="1"/>
</dbReference>